<organism evidence="7 8">
    <name type="scientific">Calicophoron daubneyi</name>
    <name type="common">Rumen fluke</name>
    <name type="synonym">Paramphistomum daubneyi</name>
    <dbReference type="NCBI Taxonomy" id="300641"/>
    <lineage>
        <taxon>Eukaryota</taxon>
        <taxon>Metazoa</taxon>
        <taxon>Spiralia</taxon>
        <taxon>Lophotrochozoa</taxon>
        <taxon>Platyhelminthes</taxon>
        <taxon>Trematoda</taxon>
        <taxon>Digenea</taxon>
        <taxon>Plagiorchiida</taxon>
        <taxon>Pronocephalata</taxon>
        <taxon>Paramphistomoidea</taxon>
        <taxon>Paramphistomidae</taxon>
        <taxon>Calicophoron</taxon>
    </lineage>
</organism>
<evidence type="ECO:0000313" key="8">
    <source>
        <dbReference type="Proteomes" id="UP001497525"/>
    </source>
</evidence>
<feature type="transmembrane region" description="Helical" evidence="6">
    <location>
        <begin position="435"/>
        <end position="460"/>
    </location>
</feature>
<feature type="transmembrane region" description="Helical" evidence="6">
    <location>
        <begin position="38"/>
        <end position="59"/>
    </location>
</feature>
<evidence type="ECO:0000256" key="2">
    <source>
        <dbReference type="ARBA" id="ARBA00010199"/>
    </source>
</evidence>
<comment type="similarity">
    <text evidence="2 6">Belongs to the multi antimicrobial extrusion (MATE) (TC 2.A.66.1) family.</text>
</comment>
<feature type="transmembrane region" description="Helical" evidence="6">
    <location>
        <begin position="184"/>
        <end position="208"/>
    </location>
</feature>
<feature type="transmembrane region" description="Helical" evidence="6">
    <location>
        <begin position="377"/>
        <end position="397"/>
    </location>
</feature>
<keyword evidence="3 6" id="KW-0812">Transmembrane</keyword>
<dbReference type="InterPro" id="IPR045069">
    <property type="entry name" value="MATE_euk"/>
</dbReference>
<feature type="transmembrane region" description="Helical" evidence="6">
    <location>
        <begin position="255"/>
        <end position="274"/>
    </location>
</feature>
<dbReference type="CDD" id="cd13132">
    <property type="entry name" value="MATE_eukaryotic"/>
    <property type="match status" value="1"/>
</dbReference>
<feature type="transmembrane region" description="Helical" evidence="6">
    <location>
        <begin position="404"/>
        <end position="429"/>
    </location>
</feature>
<keyword evidence="5 6" id="KW-0472">Membrane</keyword>
<dbReference type="GO" id="GO:0016020">
    <property type="term" value="C:membrane"/>
    <property type="evidence" value="ECO:0007669"/>
    <property type="project" value="UniProtKB-SubCell"/>
</dbReference>
<dbReference type="InterPro" id="IPR002528">
    <property type="entry name" value="MATE_fam"/>
</dbReference>
<dbReference type="GO" id="GO:0015297">
    <property type="term" value="F:antiporter activity"/>
    <property type="evidence" value="ECO:0007669"/>
    <property type="project" value="InterPro"/>
</dbReference>
<keyword evidence="4 6" id="KW-1133">Transmembrane helix</keyword>
<dbReference type="Pfam" id="PF01554">
    <property type="entry name" value="MatE"/>
    <property type="match status" value="2"/>
</dbReference>
<gene>
    <name evidence="7" type="ORF">CDAUBV1_LOCUS8851</name>
</gene>
<evidence type="ECO:0000256" key="4">
    <source>
        <dbReference type="ARBA" id="ARBA00022989"/>
    </source>
</evidence>
<evidence type="ECO:0000256" key="3">
    <source>
        <dbReference type="ARBA" id="ARBA00022692"/>
    </source>
</evidence>
<feature type="transmembrane region" description="Helical" evidence="6">
    <location>
        <begin position="530"/>
        <end position="551"/>
    </location>
</feature>
<dbReference type="GO" id="GO:0042910">
    <property type="term" value="F:xenobiotic transmembrane transporter activity"/>
    <property type="evidence" value="ECO:0007669"/>
    <property type="project" value="InterPro"/>
</dbReference>
<dbReference type="EMBL" id="CAXLJL010000234">
    <property type="protein sequence ID" value="CAL5134898.1"/>
    <property type="molecule type" value="Genomic_DNA"/>
</dbReference>
<comment type="caution">
    <text evidence="7">The sequence shown here is derived from an EMBL/GenBank/DDBJ whole genome shotgun (WGS) entry which is preliminary data.</text>
</comment>
<reference evidence="7" key="1">
    <citation type="submission" date="2024-06" db="EMBL/GenBank/DDBJ databases">
        <authorList>
            <person name="Liu X."/>
            <person name="Lenzi L."/>
            <person name="Haldenby T S."/>
            <person name="Uol C."/>
        </authorList>
    </citation>
    <scope>NUCLEOTIDE SEQUENCE</scope>
</reference>
<evidence type="ECO:0000313" key="7">
    <source>
        <dbReference type="EMBL" id="CAL5134898.1"/>
    </source>
</evidence>
<feature type="transmembrane region" description="Helical" evidence="6">
    <location>
        <begin position="294"/>
        <end position="316"/>
    </location>
</feature>
<feature type="transmembrane region" description="Helical" evidence="6">
    <location>
        <begin position="117"/>
        <end position="134"/>
    </location>
</feature>
<evidence type="ECO:0000256" key="6">
    <source>
        <dbReference type="RuleBase" id="RU004914"/>
    </source>
</evidence>
<evidence type="ECO:0000256" key="5">
    <source>
        <dbReference type="ARBA" id="ARBA00023136"/>
    </source>
</evidence>
<feature type="transmembrane region" description="Helical" evidence="6">
    <location>
        <begin position="336"/>
        <end position="357"/>
    </location>
</feature>
<dbReference type="PANTHER" id="PTHR11206">
    <property type="entry name" value="MULTIDRUG RESISTANCE PROTEIN"/>
    <property type="match status" value="1"/>
</dbReference>
<name>A0AAV2TEJ2_CALDB</name>
<dbReference type="Proteomes" id="UP001497525">
    <property type="component" value="Unassembled WGS sequence"/>
</dbReference>
<accession>A0AAV2TEJ2</accession>
<dbReference type="NCBIfam" id="TIGR00797">
    <property type="entry name" value="matE"/>
    <property type="match status" value="1"/>
</dbReference>
<proteinExistence type="inferred from homology"/>
<evidence type="ECO:0000256" key="1">
    <source>
        <dbReference type="ARBA" id="ARBA00004141"/>
    </source>
</evidence>
<feature type="transmembrane region" description="Helical" evidence="6">
    <location>
        <begin position="154"/>
        <end position="172"/>
    </location>
</feature>
<dbReference type="GO" id="GO:1990961">
    <property type="term" value="P:xenobiotic detoxification by transmembrane export across the plasma membrane"/>
    <property type="evidence" value="ECO:0007669"/>
    <property type="project" value="InterPro"/>
</dbReference>
<protein>
    <recommendedName>
        <fullName evidence="6">Multidrug and toxin extrusion protein</fullName>
    </recommendedName>
</protein>
<feature type="transmembrane region" description="Helical" evidence="6">
    <location>
        <begin position="71"/>
        <end position="97"/>
    </location>
</feature>
<dbReference type="AlphaFoldDB" id="A0AAV2TEJ2"/>
<comment type="subcellular location">
    <subcellularLocation>
        <location evidence="1">Membrane</location>
        <topology evidence="1">Multi-pass membrane protein</topology>
    </subcellularLocation>
</comment>
<sequence>MSRSGPTAIEIPETVSSGACARLFPFGYFYELKCLLKLAVPITLTSLVNYLFGPISVVFCGRLGHFELATVGLAISVFNVTGLSVAMGLLTACDTLFAQIYGSNDLSKMGLNLQRSIILMLLCCLPCWSLHLMMEPLLLLLRQNPKISKEAATYLVYMIPCLAFASVGQIFTKYVQAQNHVFPPLIIGLISNLLNALMHYILLFVAGIGIKGSAFAQCIAYACQTLGFILYTKWHKMSVYTWCNYSSKLWHEWGLWFRLAVPGLFMVTLEWTIFEIGSLVAGVLGERELAAQTIIYNIESMCYTLLPLGVGLAASIRVGHFLGAQSAVGPKSVTSVSVITICLSSVPLIILFIFARWKIPYLFTSDSRVVELAANLLPILAVFQIFDSIVGTCSGVIRGAGLQYIGAIICIVTLYVIGAPVGICLIFLAKIGLQGLWWGLCLGVFISSIIYLIVCFRLNWEKQVASAMARIRTVRFSSRTNYSRPEDLDSGEQSTEQRNVNSLAVVPKNLFGRRKEEQNSSSPPSRKRLLCSRILLVAVLTSHFIISLILYCQLRWKDYFGVYCLYDNGTFIQFNDLQELNKFRDTSPLYSNCTTVIP</sequence>